<dbReference type="Proteomes" id="UP000326509">
    <property type="component" value="Unassembled WGS sequence"/>
</dbReference>
<dbReference type="NCBIfam" id="TIGR04183">
    <property type="entry name" value="Por_Secre_tail"/>
    <property type="match status" value="1"/>
</dbReference>
<evidence type="ECO:0000256" key="2">
    <source>
        <dbReference type="SAM" id="SignalP"/>
    </source>
</evidence>
<proteinExistence type="predicted"/>
<dbReference type="InterPro" id="IPR026444">
    <property type="entry name" value="Secre_tail"/>
</dbReference>
<name>A0A5J4INJ6_9FLAO</name>
<gene>
    <name evidence="4" type="ORF">ULMA_10870</name>
</gene>
<dbReference type="AlphaFoldDB" id="A0A5J4INJ6"/>
<feature type="chain" id="PRO_5023875907" description="Secretion system C-terminal sorting domain-containing protein" evidence="2">
    <location>
        <begin position="19"/>
        <end position="296"/>
    </location>
</feature>
<evidence type="ECO:0000313" key="4">
    <source>
        <dbReference type="EMBL" id="GER58979.1"/>
    </source>
</evidence>
<reference evidence="4 5" key="1">
    <citation type="submission" date="2019-08" db="EMBL/GenBank/DDBJ databases">
        <title>Draft genome sequence of Ulvibacter marinus type strain NBRC 109484.</title>
        <authorList>
            <person name="Kawano K."/>
            <person name="Ushijima N."/>
            <person name="Kihara M."/>
            <person name="Itoh H."/>
        </authorList>
    </citation>
    <scope>NUCLEOTIDE SEQUENCE [LARGE SCALE GENOMIC DNA]</scope>
    <source>
        <strain evidence="4 5">NBRC 109484</strain>
    </source>
</reference>
<accession>A0A5J4INJ6</accession>
<evidence type="ECO:0000259" key="3">
    <source>
        <dbReference type="Pfam" id="PF18962"/>
    </source>
</evidence>
<feature type="signal peptide" evidence="2">
    <location>
        <begin position="1"/>
        <end position="18"/>
    </location>
</feature>
<dbReference type="EMBL" id="BKCG01000002">
    <property type="protein sequence ID" value="GER58979.1"/>
    <property type="molecule type" value="Genomic_DNA"/>
</dbReference>
<protein>
    <recommendedName>
        <fullName evidence="3">Secretion system C-terminal sorting domain-containing protein</fullName>
    </recommendedName>
</protein>
<evidence type="ECO:0000313" key="5">
    <source>
        <dbReference type="Proteomes" id="UP000326509"/>
    </source>
</evidence>
<evidence type="ECO:0000256" key="1">
    <source>
        <dbReference type="ARBA" id="ARBA00022729"/>
    </source>
</evidence>
<dbReference type="OrthoDB" id="1373043at2"/>
<dbReference type="RefSeq" id="WP_151673058.1">
    <property type="nucleotide sequence ID" value="NZ_BKCG01000002.1"/>
</dbReference>
<dbReference type="Pfam" id="PF18962">
    <property type="entry name" value="Por_Secre_tail"/>
    <property type="match status" value="1"/>
</dbReference>
<comment type="caution">
    <text evidence="4">The sequence shown here is derived from an EMBL/GenBank/DDBJ whole genome shotgun (WGS) entry which is preliminary data.</text>
</comment>
<keyword evidence="5" id="KW-1185">Reference proteome</keyword>
<keyword evidence="1 2" id="KW-0732">Signal</keyword>
<sequence>MKKLALLVFLFCSSISYGQVVANTPSPIILCDDTNPGDEIEVFDLTSREAEIINGQDNVTVSYHLTSGDALGNGGFIMNPENYTNSSNPQQIFIRVQGSNNFDITTMDIEVVQYAVAASLPENIFIDEGDTNGQAIFDLTENETEMLGGQFAVDFVFTYYLSAADCDAQTNPLPNPSAYENTVNPQDIYVRMEPFNAPCGTCYNFEISSDGILGFETTKLDSLKLFPNPAQDFITLNSNDLASAEIIISDVQGRVIIRLEGNNNMQRINISALDKGMYFVAIQKDNLRVASSFLKR</sequence>
<feature type="domain" description="Secretion system C-terminal sorting" evidence="3">
    <location>
        <begin position="225"/>
        <end position="289"/>
    </location>
</feature>
<organism evidence="4 5">
    <name type="scientific">Patiriisocius marinus</name>
    <dbReference type="NCBI Taxonomy" id="1397112"/>
    <lineage>
        <taxon>Bacteria</taxon>
        <taxon>Pseudomonadati</taxon>
        <taxon>Bacteroidota</taxon>
        <taxon>Flavobacteriia</taxon>
        <taxon>Flavobacteriales</taxon>
        <taxon>Flavobacteriaceae</taxon>
        <taxon>Patiriisocius</taxon>
    </lineage>
</organism>